<gene>
    <name evidence="3" type="ORF">BT62DRAFT_338090</name>
</gene>
<dbReference type="Proteomes" id="UP000812287">
    <property type="component" value="Unassembled WGS sequence"/>
</dbReference>
<evidence type="ECO:0000256" key="2">
    <source>
        <dbReference type="SAM" id="Phobius"/>
    </source>
</evidence>
<dbReference type="RefSeq" id="XP_043036755.1">
    <property type="nucleotide sequence ID" value="XM_043180553.1"/>
</dbReference>
<evidence type="ECO:0000313" key="4">
    <source>
        <dbReference type="Proteomes" id="UP000812287"/>
    </source>
</evidence>
<keyword evidence="2" id="KW-0472">Membrane</keyword>
<feature type="transmembrane region" description="Helical" evidence="2">
    <location>
        <begin position="31"/>
        <end position="48"/>
    </location>
</feature>
<dbReference type="EMBL" id="MU250546">
    <property type="protein sequence ID" value="KAG7443255.1"/>
    <property type="molecule type" value="Genomic_DNA"/>
</dbReference>
<organism evidence="3 4">
    <name type="scientific">Guyanagaster necrorhizus</name>
    <dbReference type="NCBI Taxonomy" id="856835"/>
    <lineage>
        <taxon>Eukaryota</taxon>
        <taxon>Fungi</taxon>
        <taxon>Dikarya</taxon>
        <taxon>Basidiomycota</taxon>
        <taxon>Agaricomycotina</taxon>
        <taxon>Agaricomycetes</taxon>
        <taxon>Agaricomycetidae</taxon>
        <taxon>Agaricales</taxon>
        <taxon>Marasmiineae</taxon>
        <taxon>Physalacriaceae</taxon>
        <taxon>Guyanagaster</taxon>
    </lineage>
</organism>
<dbReference type="GeneID" id="66102849"/>
<reference evidence="3" key="1">
    <citation type="submission" date="2020-11" db="EMBL/GenBank/DDBJ databases">
        <title>Adaptations for nitrogen fixation in a non-lichenized fungal sporocarp promotes dispersal by wood-feeding termites.</title>
        <authorList>
            <consortium name="DOE Joint Genome Institute"/>
            <person name="Koch R.A."/>
            <person name="Yoon G."/>
            <person name="Arayal U."/>
            <person name="Lail K."/>
            <person name="Amirebrahimi M."/>
            <person name="Labutti K."/>
            <person name="Lipzen A."/>
            <person name="Riley R."/>
            <person name="Barry K."/>
            <person name="Henrissat B."/>
            <person name="Grigoriev I.V."/>
            <person name="Herr J.R."/>
            <person name="Aime M.C."/>
        </authorList>
    </citation>
    <scope>NUCLEOTIDE SEQUENCE</scope>
    <source>
        <strain evidence="3">MCA 3950</strain>
    </source>
</reference>
<keyword evidence="2" id="KW-0812">Transmembrane</keyword>
<feature type="compositionally biased region" description="Polar residues" evidence="1">
    <location>
        <begin position="14"/>
        <end position="24"/>
    </location>
</feature>
<feature type="region of interest" description="Disordered" evidence="1">
    <location>
        <begin position="1"/>
        <end position="24"/>
    </location>
</feature>
<proteinExistence type="predicted"/>
<keyword evidence="4" id="KW-1185">Reference proteome</keyword>
<evidence type="ECO:0000313" key="3">
    <source>
        <dbReference type="EMBL" id="KAG7443255.1"/>
    </source>
</evidence>
<name>A0A9P8APS1_9AGAR</name>
<dbReference type="AlphaFoldDB" id="A0A9P8APS1"/>
<keyword evidence="2" id="KW-1133">Transmembrane helix</keyword>
<evidence type="ECO:0000256" key="1">
    <source>
        <dbReference type="SAM" id="MobiDB-lite"/>
    </source>
</evidence>
<protein>
    <submittedName>
        <fullName evidence="3">Uncharacterized protein</fullName>
    </submittedName>
</protein>
<accession>A0A9P8APS1</accession>
<comment type="caution">
    <text evidence="3">The sequence shown here is derived from an EMBL/GenBank/DDBJ whole genome shotgun (WGS) entry which is preliminary data.</text>
</comment>
<sequence>MERTLVTCSFEFPESQQESDSPLHTNTLSNTRLICLLFLISMTVLLPAHSMKSVQQRRNAFPASNVIPEMNLRGRLSAFVLCLL</sequence>